<dbReference type="Gene3D" id="2.60.120.10">
    <property type="entry name" value="Jelly Rolls"/>
    <property type="match status" value="1"/>
</dbReference>
<dbReference type="SMART" id="SM00100">
    <property type="entry name" value="cNMP"/>
    <property type="match status" value="1"/>
</dbReference>
<keyword evidence="3" id="KW-1185">Reference proteome</keyword>
<dbReference type="SUPFAM" id="SSF51206">
    <property type="entry name" value="cAMP-binding domain-like"/>
    <property type="match status" value="1"/>
</dbReference>
<dbReference type="RefSeq" id="WP_169344889.1">
    <property type="nucleotide sequence ID" value="NZ_JABBJJ010000043.1"/>
</dbReference>
<dbReference type="PANTHER" id="PTHR24567">
    <property type="entry name" value="CRP FAMILY TRANSCRIPTIONAL REGULATORY PROTEIN"/>
    <property type="match status" value="1"/>
</dbReference>
<gene>
    <name evidence="2" type="ORF">HG543_12160</name>
</gene>
<organism evidence="2 3">
    <name type="scientific">Pyxidicoccus fallax</name>
    <dbReference type="NCBI Taxonomy" id="394095"/>
    <lineage>
        <taxon>Bacteria</taxon>
        <taxon>Pseudomonadati</taxon>
        <taxon>Myxococcota</taxon>
        <taxon>Myxococcia</taxon>
        <taxon>Myxococcales</taxon>
        <taxon>Cystobacterineae</taxon>
        <taxon>Myxococcaceae</taxon>
        <taxon>Pyxidicoccus</taxon>
    </lineage>
</organism>
<dbReference type="InterPro" id="IPR018490">
    <property type="entry name" value="cNMP-bd_dom_sf"/>
</dbReference>
<dbReference type="Proteomes" id="UP000518300">
    <property type="component" value="Unassembled WGS sequence"/>
</dbReference>
<accession>A0A848L9R7</accession>
<evidence type="ECO:0000313" key="3">
    <source>
        <dbReference type="Proteomes" id="UP000518300"/>
    </source>
</evidence>
<dbReference type="GO" id="GO:0003700">
    <property type="term" value="F:DNA-binding transcription factor activity"/>
    <property type="evidence" value="ECO:0007669"/>
    <property type="project" value="TreeGrafter"/>
</dbReference>
<protein>
    <submittedName>
        <fullName evidence="2">Crp/Fnr family transcriptional regulator</fullName>
    </submittedName>
</protein>
<dbReference type="InterPro" id="IPR000595">
    <property type="entry name" value="cNMP-bd_dom"/>
</dbReference>
<dbReference type="CDD" id="cd00038">
    <property type="entry name" value="CAP_ED"/>
    <property type="match status" value="1"/>
</dbReference>
<dbReference type="PROSITE" id="PS50042">
    <property type="entry name" value="CNMP_BINDING_3"/>
    <property type="match status" value="1"/>
</dbReference>
<sequence length="209" mass="23859">MAETGPEREELLSLRRGLEGLAPLPDAAWRDFAKVLKRRRLKASETWVRHGDTPDQVAVLSSGLMRLYYLREDGRELIKGFIRPGGWVAILDALLLKQPSRVTAEALAPSTLWTLPYRELERLCEAHAFWGLATRRLLERLYVRKVQREAAFLLDSPADRYLEFLREFADVQALIPDYHVASYLGVTPVALSRIRGRLGLVKRPARSAR</sequence>
<feature type="domain" description="Cyclic nucleotide-binding" evidence="1">
    <location>
        <begin position="20"/>
        <end position="123"/>
    </location>
</feature>
<name>A0A848L9R7_9BACT</name>
<dbReference type="InterPro" id="IPR050397">
    <property type="entry name" value="Env_Response_Regulators"/>
</dbReference>
<dbReference type="PANTHER" id="PTHR24567:SF76">
    <property type="entry name" value="CYCLIC NUCLEOTIDE-BINDING DOMAIN PROTEIN"/>
    <property type="match status" value="1"/>
</dbReference>
<dbReference type="InterPro" id="IPR014710">
    <property type="entry name" value="RmlC-like_jellyroll"/>
</dbReference>
<proteinExistence type="predicted"/>
<dbReference type="Pfam" id="PF00027">
    <property type="entry name" value="cNMP_binding"/>
    <property type="match status" value="1"/>
</dbReference>
<evidence type="ECO:0000313" key="2">
    <source>
        <dbReference type="EMBL" id="NMO15599.1"/>
    </source>
</evidence>
<dbReference type="AlphaFoldDB" id="A0A848L9R7"/>
<dbReference type="EMBL" id="JABBJJ010000043">
    <property type="protein sequence ID" value="NMO15599.1"/>
    <property type="molecule type" value="Genomic_DNA"/>
</dbReference>
<dbReference type="GO" id="GO:0005829">
    <property type="term" value="C:cytosol"/>
    <property type="evidence" value="ECO:0007669"/>
    <property type="project" value="TreeGrafter"/>
</dbReference>
<comment type="caution">
    <text evidence="2">The sequence shown here is derived from an EMBL/GenBank/DDBJ whole genome shotgun (WGS) entry which is preliminary data.</text>
</comment>
<reference evidence="2 3" key="1">
    <citation type="submission" date="2020-04" db="EMBL/GenBank/DDBJ databases">
        <title>Draft genome of Pyxidicoccus fallax type strain.</title>
        <authorList>
            <person name="Whitworth D.E."/>
        </authorList>
    </citation>
    <scope>NUCLEOTIDE SEQUENCE [LARGE SCALE GENOMIC DNA]</scope>
    <source>
        <strain evidence="2 3">DSM 14698</strain>
    </source>
</reference>
<evidence type="ECO:0000259" key="1">
    <source>
        <dbReference type="PROSITE" id="PS50042"/>
    </source>
</evidence>